<dbReference type="AlphaFoldDB" id="A0A1V9Z5L0"/>
<dbReference type="InterPro" id="IPR007461">
    <property type="entry name" value="Ysc84_actin-binding"/>
</dbReference>
<evidence type="ECO:0000256" key="1">
    <source>
        <dbReference type="ARBA" id="ARBA00022723"/>
    </source>
</evidence>
<dbReference type="EMBL" id="JNBR01000416">
    <property type="protein sequence ID" value="OQR93303.1"/>
    <property type="molecule type" value="Genomic_DNA"/>
</dbReference>
<evidence type="ECO:0000256" key="4">
    <source>
        <dbReference type="PROSITE-ProRule" id="PRU00091"/>
    </source>
</evidence>
<keyword evidence="3" id="KW-0862">Zinc</keyword>
<protein>
    <recommendedName>
        <fullName evidence="6">FYVE-type domain-containing protein</fullName>
    </recommendedName>
</protein>
<reference evidence="7 8" key="1">
    <citation type="journal article" date="2014" name="Genome Biol. Evol.">
        <title>The secreted proteins of Achlya hypogyna and Thraustotheca clavata identify the ancestral oomycete secretome and reveal gene acquisitions by horizontal gene transfer.</title>
        <authorList>
            <person name="Misner I."/>
            <person name="Blouin N."/>
            <person name="Leonard G."/>
            <person name="Richards T.A."/>
            <person name="Lane C.E."/>
        </authorList>
    </citation>
    <scope>NUCLEOTIDE SEQUENCE [LARGE SCALE GENOMIC DNA]</scope>
    <source>
        <strain evidence="7 8">ATCC 48635</strain>
    </source>
</reference>
<dbReference type="InterPro" id="IPR051702">
    <property type="entry name" value="SH3_domain_YSC84-like"/>
</dbReference>
<feature type="region of interest" description="Disordered" evidence="5">
    <location>
        <begin position="30"/>
        <end position="68"/>
    </location>
</feature>
<dbReference type="InterPro" id="IPR057634">
    <property type="entry name" value="PAH_ZNF598/HEL2"/>
</dbReference>
<proteinExistence type="predicted"/>
<evidence type="ECO:0000313" key="8">
    <source>
        <dbReference type="Proteomes" id="UP000243579"/>
    </source>
</evidence>
<evidence type="ECO:0000259" key="6">
    <source>
        <dbReference type="PROSITE" id="PS50178"/>
    </source>
</evidence>
<keyword evidence="2 4" id="KW-0863">Zinc-finger</keyword>
<dbReference type="Pfam" id="PF01363">
    <property type="entry name" value="FYVE"/>
    <property type="match status" value="1"/>
</dbReference>
<dbReference type="Pfam" id="PF04366">
    <property type="entry name" value="Ysc84"/>
    <property type="match status" value="1"/>
</dbReference>
<accession>A0A1V9Z5L0</accession>
<dbReference type="CDD" id="cd11526">
    <property type="entry name" value="SYLF_FYVE"/>
    <property type="match status" value="1"/>
</dbReference>
<dbReference type="CDD" id="cd00065">
    <property type="entry name" value="FYVE_like_SF"/>
    <property type="match status" value="1"/>
</dbReference>
<name>A0A1V9Z5L0_ACHHY</name>
<comment type="caution">
    <text evidence="7">The sequence shown here is derived from an EMBL/GenBank/DDBJ whole genome shotgun (WGS) entry which is preliminary data.</text>
</comment>
<dbReference type="STRING" id="1202772.A0A1V9Z5L0"/>
<dbReference type="OrthoDB" id="443981at2759"/>
<gene>
    <name evidence="7" type="ORF">ACHHYP_02671</name>
</gene>
<feature type="region of interest" description="Disordered" evidence="5">
    <location>
        <begin position="191"/>
        <end position="237"/>
    </location>
</feature>
<dbReference type="PROSITE" id="PS50178">
    <property type="entry name" value="ZF_FYVE"/>
    <property type="match status" value="1"/>
</dbReference>
<dbReference type="SUPFAM" id="SSF57903">
    <property type="entry name" value="FYVE/PHD zinc finger"/>
    <property type="match status" value="1"/>
</dbReference>
<dbReference type="Gene3D" id="3.30.40.10">
    <property type="entry name" value="Zinc/RING finger domain, C3HC4 (zinc finger)"/>
    <property type="match status" value="1"/>
</dbReference>
<dbReference type="Pfam" id="PF23202">
    <property type="entry name" value="PAH_ZNF598"/>
    <property type="match status" value="1"/>
</dbReference>
<evidence type="ECO:0000313" key="7">
    <source>
        <dbReference type="EMBL" id="OQR93303.1"/>
    </source>
</evidence>
<dbReference type="InterPro" id="IPR013083">
    <property type="entry name" value="Znf_RING/FYVE/PHD"/>
</dbReference>
<evidence type="ECO:0000256" key="2">
    <source>
        <dbReference type="ARBA" id="ARBA00022771"/>
    </source>
</evidence>
<evidence type="ECO:0000256" key="5">
    <source>
        <dbReference type="SAM" id="MobiDB-lite"/>
    </source>
</evidence>
<dbReference type="InterPro" id="IPR011011">
    <property type="entry name" value="Znf_FYVE_PHD"/>
</dbReference>
<dbReference type="Proteomes" id="UP000243579">
    <property type="component" value="Unassembled WGS sequence"/>
</dbReference>
<dbReference type="InterPro" id="IPR017455">
    <property type="entry name" value="Znf_FYVE-rel"/>
</dbReference>
<keyword evidence="8" id="KW-1185">Reference proteome</keyword>
<feature type="compositionally biased region" description="Low complexity" evidence="5">
    <location>
        <begin position="205"/>
        <end position="215"/>
    </location>
</feature>
<evidence type="ECO:0000256" key="3">
    <source>
        <dbReference type="ARBA" id="ARBA00022833"/>
    </source>
</evidence>
<dbReference type="GO" id="GO:0035091">
    <property type="term" value="F:phosphatidylinositol binding"/>
    <property type="evidence" value="ECO:0007669"/>
    <property type="project" value="TreeGrafter"/>
</dbReference>
<dbReference type="InterPro" id="IPR000306">
    <property type="entry name" value="Znf_FYVE"/>
</dbReference>
<dbReference type="PANTHER" id="PTHR15629">
    <property type="entry name" value="SH3YL1 PROTEIN"/>
    <property type="match status" value="1"/>
</dbReference>
<keyword evidence="1" id="KW-0479">Metal-binding</keyword>
<dbReference type="SMART" id="SM00064">
    <property type="entry name" value="FYVE"/>
    <property type="match status" value="1"/>
</dbReference>
<feature type="compositionally biased region" description="Polar residues" evidence="5">
    <location>
        <begin position="44"/>
        <end position="53"/>
    </location>
</feature>
<dbReference type="PANTHER" id="PTHR15629:SF2">
    <property type="entry name" value="SH3 DOMAIN-CONTAINING YSC84-LIKE PROTEIN 1"/>
    <property type="match status" value="1"/>
</dbReference>
<feature type="domain" description="FYVE-type" evidence="6">
    <location>
        <begin position="244"/>
        <end position="313"/>
    </location>
</feature>
<feature type="compositionally biased region" description="Polar residues" evidence="5">
    <location>
        <begin position="216"/>
        <end position="232"/>
    </location>
</feature>
<organism evidence="7 8">
    <name type="scientific">Achlya hypogyna</name>
    <name type="common">Oomycete</name>
    <name type="synonym">Protoachlya hypogyna</name>
    <dbReference type="NCBI Taxonomy" id="1202772"/>
    <lineage>
        <taxon>Eukaryota</taxon>
        <taxon>Sar</taxon>
        <taxon>Stramenopiles</taxon>
        <taxon>Oomycota</taxon>
        <taxon>Saprolegniomycetes</taxon>
        <taxon>Saprolegniales</taxon>
        <taxon>Achlyaceae</taxon>
        <taxon>Achlya</taxon>
    </lineage>
</organism>
<dbReference type="GO" id="GO:0008270">
    <property type="term" value="F:zinc ion binding"/>
    <property type="evidence" value="ECO:0007669"/>
    <property type="project" value="UniProtKB-KW"/>
</dbReference>
<sequence length="596" mass="63643">MFKFCPECGVKSTTSSSKFCSECGFRYEATGAPPPPPPPAKTLDGSSSFSQAQAHLANSFRQPPPPPPPAVPVAMSVGSNYSDIPQARVISIVVPPAATGSEAQALYGQCMDTIRSAKGGNNEAGVRAFKDNCRAYGLGEMNAPAFHSSLVSELGEATTSAFLPQLVRLIPDEGKRRSLLEYDQAQQGSESLYPKDSLFGGGPPSSGRSISSRGSWESNPDTARFSQNSKVNPNAKPGILNSRYADHPNCDICNISFSVTNRRHQCRACGLFICSSCSPMKLLIPMGQQIEGAKGYNVSEPQRACIQCAPRLHPLQDDLVRQYGAFQNENVHTAAGRIHAPYSSSLEKECRNAADIIGNFFRNEWGADQDRRIPVTFLEKAQGLAIMTVLRVGFLVSGSAGTGLVVSRLPNGQWSAPSAIGTVGLSGGFEIGGELAEIMIILGSQGAVKVFQKPQVNVGAGLDLTVGPYGRAAAAAAAVGPAGLGANYSYSHSRGLYAGISLTGTVIATRKDLNTKFYGREVEPELILNGTVDQPNAARPLYEALERAMQGVEEHKMQDARRSEIMGSCRSCGCPRFVPHTAQVWNKNCKTCKHIH</sequence>